<dbReference type="RefSeq" id="WP_353718295.1">
    <property type="nucleotide sequence ID" value="NZ_CP159289.1"/>
</dbReference>
<dbReference type="EMBL" id="CP159289">
    <property type="protein sequence ID" value="XCH22969.1"/>
    <property type="molecule type" value="Genomic_DNA"/>
</dbReference>
<proteinExistence type="predicted"/>
<evidence type="ECO:0000313" key="1">
    <source>
        <dbReference type="EMBL" id="XCH22969.1"/>
    </source>
</evidence>
<gene>
    <name evidence="1" type="ORF">ABV298_21920</name>
</gene>
<dbReference type="AlphaFoldDB" id="A0AAU8FEM4"/>
<reference evidence="1" key="1">
    <citation type="submission" date="2024-06" db="EMBL/GenBank/DDBJ databases">
        <title>Sequencing and assembly of the genome of Dyadobacter sp. strain 676, a symbiont of Cyamopsis tetragonoloba.</title>
        <authorList>
            <person name="Guro P."/>
            <person name="Sazanova A."/>
            <person name="Kuznetsova I."/>
            <person name="Belimov A."/>
            <person name="Safronova V."/>
        </authorList>
    </citation>
    <scope>NUCLEOTIDE SEQUENCE</scope>
    <source>
        <strain evidence="1">676</strain>
    </source>
</reference>
<organism evidence="1">
    <name type="scientific">Dyadobacter sp. 676</name>
    <dbReference type="NCBI Taxonomy" id="3088362"/>
    <lineage>
        <taxon>Bacteria</taxon>
        <taxon>Pseudomonadati</taxon>
        <taxon>Bacteroidota</taxon>
        <taxon>Cytophagia</taxon>
        <taxon>Cytophagales</taxon>
        <taxon>Spirosomataceae</taxon>
        <taxon>Dyadobacter</taxon>
    </lineage>
</organism>
<protein>
    <submittedName>
        <fullName evidence="1">Uncharacterized protein</fullName>
    </submittedName>
</protein>
<name>A0AAU8FEM4_9BACT</name>
<sequence>MAFKLCNLTRLLSVFLLITSLLVLSYCPLRKTVQSLLTGTRQTEQSAAQRYLASAACQGTNDSSGTKVTIGEPKPGIDTPVLKTRLFAYGYLIRRFSFSERGFVFGRKISIAYLNSIPIYLKNRILLI</sequence>
<accession>A0AAU8FEM4</accession>